<protein>
    <submittedName>
        <fullName evidence="4">Putative dnaJ subfamily B member 4</fullName>
    </submittedName>
</protein>
<dbReference type="InterPro" id="IPR051339">
    <property type="entry name" value="DnaJ_subfamily_B"/>
</dbReference>
<dbReference type="Gene3D" id="1.10.287.110">
    <property type="entry name" value="DnaJ domain"/>
    <property type="match status" value="1"/>
</dbReference>
<dbReference type="SUPFAM" id="SSF49493">
    <property type="entry name" value="HSP40/DnaJ peptide-binding domain"/>
    <property type="match status" value="2"/>
</dbReference>
<dbReference type="GO" id="GO:0051082">
    <property type="term" value="F:unfolded protein binding"/>
    <property type="evidence" value="ECO:0007669"/>
    <property type="project" value="InterPro"/>
</dbReference>
<dbReference type="CDD" id="cd10747">
    <property type="entry name" value="DnaJ_C"/>
    <property type="match status" value="1"/>
</dbReference>
<dbReference type="GO" id="GO:0005829">
    <property type="term" value="C:cytosol"/>
    <property type="evidence" value="ECO:0007669"/>
    <property type="project" value="TreeGrafter"/>
</dbReference>
<evidence type="ECO:0000256" key="2">
    <source>
        <dbReference type="SAM" id="MobiDB-lite"/>
    </source>
</evidence>
<dbReference type="InterPro" id="IPR036869">
    <property type="entry name" value="J_dom_sf"/>
</dbReference>
<dbReference type="Gene3D" id="2.60.260.20">
    <property type="entry name" value="Urease metallochaperone UreE, N-terminal domain"/>
    <property type="match status" value="2"/>
</dbReference>
<dbReference type="SMART" id="SM00271">
    <property type="entry name" value="DnaJ"/>
    <property type="match status" value="1"/>
</dbReference>
<dbReference type="InterPro" id="IPR018253">
    <property type="entry name" value="DnaJ_domain_CS"/>
</dbReference>
<sequence>MGVDYYKVLGVEKTADDDTIKKAYRKLALKFHPDRNPDNKEKATEQFKKIGEAYDVLSDKEKRKVYDQYGEEGLKASGGDGQDFSNAGGTRIHFVVNGGKGGNVRFFFKDPFSMFEEMFSSGGFDLEDEHGNTYSTRQQSSSSSSGTNSSQTQKQIQQQDPAVVHELNLSLDDLYTGVTKKMKIERTIQTSASEPQQKETKILQVDIKAGFKEGTKITFERSSDERPGFIPADVVFVIKQKVHDTFIREGNDLVTKLTISLGQALCGFEIQIPFLGGETRLLRSSNIITPGQMMRVPGSGMPISKEPGKKGDLIVKLDIRFPTSLSADEKIRLNDVLRSK</sequence>
<proteinExistence type="predicted"/>
<dbReference type="EMBL" id="SNRW01002401">
    <property type="protein sequence ID" value="KAA6392906.1"/>
    <property type="molecule type" value="Genomic_DNA"/>
</dbReference>
<accession>A0A5J4WDY2</accession>
<evidence type="ECO:0000313" key="5">
    <source>
        <dbReference type="Proteomes" id="UP000324800"/>
    </source>
</evidence>
<dbReference type="AlphaFoldDB" id="A0A5J4WDY2"/>
<dbReference type="InterPro" id="IPR001623">
    <property type="entry name" value="DnaJ_domain"/>
</dbReference>
<evidence type="ECO:0000259" key="3">
    <source>
        <dbReference type="PROSITE" id="PS50076"/>
    </source>
</evidence>
<comment type="caution">
    <text evidence="4">The sequence shown here is derived from an EMBL/GenBank/DDBJ whole genome shotgun (WGS) entry which is preliminary data.</text>
</comment>
<dbReference type="PROSITE" id="PS00636">
    <property type="entry name" value="DNAJ_1"/>
    <property type="match status" value="1"/>
</dbReference>
<dbReference type="CDD" id="cd06257">
    <property type="entry name" value="DnaJ"/>
    <property type="match status" value="1"/>
</dbReference>
<dbReference type="Pfam" id="PF01556">
    <property type="entry name" value="DnaJ_C"/>
    <property type="match status" value="1"/>
</dbReference>
<reference evidence="4 5" key="1">
    <citation type="submission" date="2019-03" db="EMBL/GenBank/DDBJ databases">
        <title>Single cell metagenomics reveals metabolic interactions within the superorganism composed of flagellate Streblomastix strix and complex community of Bacteroidetes bacteria on its surface.</title>
        <authorList>
            <person name="Treitli S.C."/>
            <person name="Kolisko M."/>
            <person name="Husnik F."/>
            <person name="Keeling P."/>
            <person name="Hampl V."/>
        </authorList>
    </citation>
    <scope>NUCLEOTIDE SEQUENCE [LARGE SCALE GENOMIC DNA]</scope>
    <source>
        <strain evidence="4">ST1C</strain>
    </source>
</reference>
<dbReference type="OrthoDB" id="550424at2759"/>
<dbReference type="GO" id="GO:0051087">
    <property type="term" value="F:protein-folding chaperone binding"/>
    <property type="evidence" value="ECO:0007669"/>
    <property type="project" value="TreeGrafter"/>
</dbReference>
<dbReference type="PROSITE" id="PS50076">
    <property type="entry name" value="DNAJ_2"/>
    <property type="match status" value="1"/>
</dbReference>
<dbReference type="PANTHER" id="PTHR24078">
    <property type="entry name" value="DNAJ HOMOLOG SUBFAMILY C MEMBER"/>
    <property type="match status" value="1"/>
</dbReference>
<dbReference type="InterPro" id="IPR008971">
    <property type="entry name" value="HSP40/DnaJ_pept-bd"/>
</dbReference>
<evidence type="ECO:0000313" key="4">
    <source>
        <dbReference type="EMBL" id="KAA6392906.1"/>
    </source>
</evidence>
<dbReference type="PRINTS" id="PR00625">
    <property type="entry name" value="JDOMAIN"/>
</dbReference>
<dbReference type="Pfam" id="PF00226">
    <property type="entry name" value="DnaJ"/>
    <property type="match status" value="1"/>
</dbReference>
<gene>
    <name evidence="4" type="ORF">EZS28_011567</name>
</gene>
<dbReference type="FunFam" id="2.60.260.20:FF:000006">
    <property type="entry name" value="DnaJ subfamily B member 13"/>
    <property type="match status" value="1"/>
</dbReference>
<feature type="domain" description="J" evidence="3">
    <location>
        <begin position="4"/>
        <end position="70"/>
    </location>
</feature>
<dbReference type="PANTHER" id="PTHR24078:SF553">
    <property type="entry name" value="DNAJ HOMOLOG SUBFAMILY B MEMBER 5"/>
    <property type="match status" value="1"/>
</dbReference>
<dbReference type="Proteomes" id="UP000324800">
    <property type="component" value="Unassembled WGS sequence"/>
</dbReference>
<dbReference type="SUPFAM" id="SSF46565">
    <property type="entry name" value="Chaperone J-domain"/>
    <property type="match status" value="1"/>
</dbReference>
<name>A0A5J4WDY2_9EUKA</name>
<dbReference type="GO" id="GO:0006457">
    <property type="term" value="P:protein folding"/>
    <property type="evidence" value="ECO:0007669"/>
    <property type="project" value="InterPro"/>
</dbReference>
<feature type="compositionally biased region" description="Low complexity" evidence="2">
    <location>
        <begin position="133"/>
        <end position="159"/>
    </location>
</feature>
<keyword evidence="1" id="KW-0143">Chaperone</keyword>
<feature type="region of interest" description="Disordered" evidence="2">
    <location>
        <begin position="129"/>
        <end position="160"/>
    </location>
</feature>
<dbReference type="InterPro" id="IPR002939">
    <property type="entry name" value="DnaJ_C"/>
</dbReference>
<evidence type="ECO:0000256" key="1">
    <source>
        <dbReference type="ARBA" id="ARBA00023186"/>
    </source>
</evidence>
<organism evidence="4 5">
    <name type="scientific">Streblomastix strix</name>
    <dbReference type="NCBI Taxonomy" id="222440"/>
    <lineage>
        <taxon>Eukaryota</taxon>
        <taxon>Metamonada</taxon>
        <taxon>Preaxostyla</taxon>
        <taxon>Oxymonadida</taxon>
        <taxon>Streblomastigidae</taxon>
        <taxon>Streblomastix</taxon>
    </lineage>
</organism>
<dbReference type="FunFam" id="2.60.260.20:FF:000002">
    <property type="entry name" value="Dnaj homolog subfamily b member"/>
    <property type="match status" value="1"/>
</dbReference>